<reference evidence="2 3" key="1">
    <citation type="submission" date="2016-08" db="EMBL/GenBank/DDBJ databases">
        <title>A Parts List for Fungal Cellulosomes Revealed by Comparative Genomics.</title>
        <authorList>
            <consortium name="DOE Joint Genome Institute"/>
            <person name="Haitjema C.H."/>
            <person name="Gilmore S.P."/>
            <person name="Henske J.K."/>
            <person name="Solomon K.V."/>
            <person name="De Groot R."/>
            <person name="Kuo A."/>
            <person name="Mondo S.J."/>
            <person name="Salamov A.A."/>
            <person name="Labutti K."/>
            <person name="Zhao Z."/>
            <person name="Chiniquy J."/>
            <person name="Barry K."/>
            <person name="Brewer H.M."/>
            <person name="Purvine S.O."/>
            <person name="Wright A.T."/>
            <person name="Boxma B."/>
            <person name="Van Alen T."/>
            <person name="Hackstein J.H."/>
            <person name="Baker S.E."/>
            <person name="Grigoriev I.V."/>
            <person name="O'Malley M.A."/>
        </authorList>
    </citation>
    <scope>NUCLEOTIDE SEQUENCE [LARGE SCALE GENOMIC DNA]</scope>
    <source>
        <strain evidence="2 3">G1</strain>
    </source>
</reference>
<dbReference type="Pfam" id="PF14114">
    <property type="entry name" value="DUF4286"/>
    <property type="match status" value="1"/>
</dbReference>
<accession>A0A1Y2BDR2</accession>
<protein>
    <recommendedName>
        <fullName evidence="4">ABM domain-containing protein</fullName>
    </recommendedName>
</protein>
<evidence type="ECO:0000313" key="3">
    <source>
        <dbReference type="Proteomes" id="UP000193920"/>
    </source>
</evidence>
<organism evidence="2 3">
    <name type="scientific">Neocallimastix californiae</name>
    <dbReference type="NCBI Taxonomy" id="1754190"/>
    <lineage>
        <taxon>Eukaryota</taxon>
        <taxon>Fungi</taxon>
        <taxon>Fungi incertae sedis</taxon>
        <taxon>Chytridiomycota</taxon>
        <taxon>Chytridiomycota incertae sedis</taxon>
        <taxon>Neocallimastigomycetes</taxon>
        <taxon>Neocallimastigales</taxon>
        <taxon>Neocallimastigaceae</taxon>
        <taxon>Neocallimastix</taxon>
    </lineage>
</organism>
<dbReference type="EMBL" id="MCOG01000162">
    <property type="protein sequence ID" value="ORY32969.1"/>
    <property type="molecule type" value="Genomic_DNA"/>
</dbReference>
<dbReference type="InterPro" id="IPR025563">
    <property type="entry name" value="DUF4286"/>
</dbReference>
<evidence type="ECO:0008006" key="4">
    <source>
        <dbReference type="Google" id="ProtNLM"/>
    </source>
</evidence>
<keyword evidence="3" id="KW-1185">Reference proteome</keyword>
<evidence type="ECO:0000313" key="2">
    <source>
        <dbReference type="EMBL" id="ORY32978.1"/>
    </source>
</evidence>
<sequence>MINAQQENKTNSGDSIPDDFLNQSSILYASNPPTVIPLIGVSSDSEIIYEINLSVPKETAIDYVNWLRDFTKNLCEITPGFTSCNVYSQPKPAGLHWLSEEGDSKYYLTVHYHISSQEYLKEYLKVEQPDVAKAEIDRFKFNVISRRVLRNLLNTSA</sequence>
<evidence type="ECO:0000313" key="1">
    <source>
        <dbReference type="EMBL" id="ORY32969.1"/>
    </source>
</evidence>
<dbReference type="AlphaFoldDB" id="A0A1Y2BDR2"/>
<dbReference type="OrthoDB" id="2120148at2759"/>
<name>A0A1Y2BDR2_9FUNG</name>
<proteinExistence type="predicted"/>
<dbReference type="Proteomes" id="UP000193920">
    <property type="component" value="Unassembled WGS sequence"/>
</dbReference>
<gene>
    <name evidence="2" type="ORF">LY90DRAFT_673471</name>
    <name evidence="1" type="ORF">LY90DRAFT_705164</name>
</gene>
<comment type="caution">
    <text evidence="2">The sequence shown here is derived from an EMBL/GenBank/DDBJ whole genome shotgun (WGS) entry which is preliminary data.</text>
</comment>
<dbReference type="EMBL" id="MCOG01000162">
    <property type="protein sequence ID" value="ORY32978.1"/>
    <property type="molecule type" value="Genomic_DNA"/>
</dbReference>